<evidence type="ECO:0000256" key="1">
    <source>
        <dbReference type="SAM" id="MobiDB-lite"/>
    </source>
</evidence>
<feature type="region of interest" description="Disordered" evidence="1">
    <location>
        <begin position="76"/>
        <end position="100"/>
    </location>
</feature>
<keyword evidence="3" id="KW-1185">Reference proteome</keyword>
<dbReference type="EMBL" id="VIEB01001151">
    <property type="protein sequence ID" value="TQD74825.1"/>
    <property type="molecule type" value="Genomic_DNA"/>
</dbReference>
<dbReference type="Proteomes" id="UP000315295">
    <property type="component" value="Unassembled WGS sequence"/>
</dbReference>
<gene>
    <name evidence="2" type="ORF">C1H46_039662</name>
</gene>
<reference evidence="2 3" key="1">
    <citation type="journal article" date="2019" name="G3 (Bethesda)">
        <title>Sequencing of a Wild Apple (Malus baccata) Genome Unravels the Differences Between Cultivated and Wild Apple Species Regarding Disease Resistance and Cold Tolerance.</title>
        <authorList>
            <person name="Chen X."/>
        </authorList>
    </citation>
    <scope>NUCLEOTIDE SEQUENCE [LARGE SCALE GENOMIC DNA]</scope>
    <source>
        <strain evidence="3">cv. Shandingzi</strain>
        <tissue evidence="2">Leaves</tissue>
    </source>
</reference>
<dbReference type="AlphaFoldDB" id="A0A540KKS6"/>
<sequence length="151" mass="16599">MIAEPNLTILSIRKLVQATLLENDLRMIKHHEILVQVTLPLLVALREEPIEVCQHVLVDVIKIVVCLQWRQFLPTNDYESCSSPPSASPSKTSTAAEGNRFARDAQCRGPMHYAALPLVESPKKLKMPAPVGLKDQLGEPDSPAYGPSLPG</sequence>
<accession>A0A540KKS6</accession>
<feature type="region of interest" description="Disordered" evidence="1">
    <location>
        <begin position="129"/>
        <end position="151"/>
    </location>
</feature>
<evidence type="ECO:0000313" key="3">
    <source>
        <dbReference type="Proteomes" id="UP000315295"/>
    </source>
</evidence>
<name>A0A540KKS6_MALBA</name>
<organism evidence="2 3">
    <name type="scientific">Malus baccata</name>
    <name type="common">Siberian crab apple</name>
    <name type="synonym">Pyrus baccata</name>
    <dbReference type="NCBI Taxonomy" id="106549"/>
    <lineage>
        <taxon>Eukaryota</taxon>
        <taxon>Viridiplantae</taxon>
        <taxon>Streptophyta</taxon>
        <taxon>Embryophyta</taxon>
        <taxon>Tracheophyta</taxon>
        <taxon>Spermatophyta</taxon>
        <taxon>Magnoliopsida</taxon>
        <taxon>eudicotyledons</taxon>
        <taxon>Gunneridae</taxon>
        <taxon>Pentapetalae</taxon>
        <taxon>rosids</taxon>
        <taxon>fabids</taxon>
        <taxon>Rosales</taxon>
        <taxon>Rosaceae</taxon>
        <taxon>Amygdaloideae</taxon>
        <taxon>Maleae</taxon>
        <taxon>Malus</taxon>
    </lineage>
</organism>
<comment type="caution">
    <text evidence="2">The sequence shown here is derived from an EMBL/GenBank/DDBJ whole genome shotgun (WGS) entry which is preliminary data.</text>
</comment>
<feature type="compositionally biased region" description="Low complexity" evidence="1">
    <location>
        <begin position="80"/>
        <end position="96"/>
    </location>
</feature>
<protein>
    <submittedName>
        <fullName evidence="2">Uncharacterized protein</fullName>
    </submittedName>
</protein>
<evidence type="ECO:0000313" key="2">
    <source>
        <dbReference type="EMBL" id="TQD74825.1"/>
    </source>
</evidence>
<proteinExistence type="predicted"/>